<evidence type="ECO:0000256" key="1">
    <source>
        <dbReference type="ARBA" id="ARBA00022679"/>
    </source>
</evidence>
<gene>
    <name evidence="3" type="ORF">MNODULE_01790</name>
</gene>
<dbReference type="EMBL" id="VTOW01000001">
    <property type="protein sequence ID" value="NKE69483.1"/>
    <property type="molecule type" value="Genomic_DNA"/>
</dbReference>
<dbReference type="PANTHER" id="PTHR44068:SF11">
    <property type="entry name" value="GERANYL DIPHOSPHATE 2-C-METHYLTRANSFERASE"/>
    <property type="match status" value="1"/>
</dbReference>
<dbReference type="GO" id="GO:0008757">
    <property type="term" value="F:S-adenosylmethionine-dependent methyltransferase activity"/>
    <property type="evidence" value="ECO:0007669"/>
    <property type="project" value="InterPro"/>
</dbReference>
<evidence type="ECO:0000259" key="2">
    <source>
        <dbReference type="Pfam" id="PF08241"/>
    </source>
</evidence>
<evidence type="ECO:0000313" key="3">
    <source>
        <dbReference type="EMBL" id="NKE69483.1"/>
    </source>
</evidence>
<keyword evidence="3" id="KW-0489">Methyltransferase</keyword>
<organism evidence="3 4">
    <name type="scientific">Candidatus Manganitrophus noduliformans</name>
    <dbReference type="NCBI Taxonomy" id="2606439"/>
    <lineage>
        <taxon>Bacteria</taxon>
        <taxon>Pseudomonadati</taxon>
        <taxon>Nitrospirota</taxon>
        <taxon>Nitrospiria</taxon>
        <taxon>Candidatus Troglogloeales</taxon>
        <taxon>Candidatus Manganitrophaceae</taxon>
        <taxon>Candidatus Manganitrophus</taxon>
    </lineage>
</organism>
<accession>A0A7X6DM79</accession>
<dbReference type="InterPro" id="IPR050447">
    <property type="entry name" value="Erg6_SMT_methyltransf"/>
</dbReference>
<sequence length="232" mass="25642">MDAKSIERAYTVFSGFYDLVFGKLFHQSRADAIQLLNIRGGENILEVGVGTGLSLPYYPRNCKVIGIDFCEPMLEKGRQRVGQYQLSHIQLMKMDAMKMNFPDNSFDSVFAAYVISAVPDPHQVIAEMIRVCKVGGKIVLLNHFKNMNPFISGCEKAISPFTKKIGFQADLDLSSLLSGKPLVVEKKRSVKPLNYWKVVQCTNRKGLNGNGNGHGNGSGNGAYPAAYSTLKR</sequence>
<dbReference type="Proteomes" id="UP000534783">
    <property type="component" value="Unassembled WGS sequence"/>
</dbReference>
<dbReference type="Gene3D" id="3.40.50.150">
    <property type="entry name" value="Vaccinia Virus protein VP39"/>
    <property type="match status" value="1"/>
</dbReference>
<dbReference type="SUPFAM" id="SSF53335">
    <property type="entry name" value="S-adenosyl-L-methionine-dependent methyltransferases"/>
    <property type="match status" value="1"/>
</dbReference>
<dbReference type="Pfam" id="PF08241">
    <property type="entry name" value="Methyltransf_11"/>
    <property type="match status" value="1"/>
</dbReference>
<evidence type="ECO:0000313" key="4">
    <source>
        <dbReference type="Proteomes" id="UP000534783"/>
    </source>
</evidence>
<dbReference type="InterPro" id="IPR013216">
    <property type="entry name" value="Methyltransf_11"/>
</dbReference>
<dbReference type="RefSeq" id="WP_168057780.1">
    <property type="nucleotide sequence ID" value="NZ_VTOW01000001.1"/>
</dbReference>
<dbReference type="CDD" id="cd02440">
    <property type="entry name" value="AdoMet_MTases"/>
    <property type="match status" value="1"/>
</dbReference>
<name>A0A7X6DM79_9BACT</name>
<reference evidence="3 4" key="1">
    <citation type="journal article" date="2020" name="Nature">
        <title>Bacterial chemolithoautotrophy via manganese oxidation.</title>
        <authorList>
            <person name="Yu H."/>
            <person name="Leadbetter J.R."/>
        </authorList>
    </citation>
    <scope>NUCLEOTIDE SEQUENCE [LARGE SCALE GENOMIC DNA]</scope>
    <source>
        <strain evidence="3 4">Mn-1</strain>
    </source>
</reference>
<dbReference type="PANTHER" id="PTHR44068">
    <property type="entry name" value="ZGC:194242"/>
    <property type="match status" value="1"/>
</dbReference>
<keyword evidence="4" id="KW-1185">Reference proteome</keyword>
<keyword evidence="1 3" id="KW-0808">Transferase</keyword>
<proteinExistence type="predicted"/>
<dbReference type="AlphaFoldDB" id="A0A7X6DM79"/>
<dbReference type="GO" id="GO:0032259">
    <property type="term" value="P:methylation"/>
    <property type="evidence" value="ECO:0007669"/>
    <property type="project" value="UniProtKB-KW"/>
</dbReference>
<feature type="domain" description="Methyltransferase type 11" evidence="2">
    <location>
        <begin position="45"/>
        <end position="140"/>
    </location>
</feature>
<protein>
    <submittedName>
        <fullName evidence="3">Methyltransferase domain-containing protein</fullName>
    </submittedName>
</protein>
<dbReference type="InterPro" id="IPR029063">
    <property type="entry name" value="SAM-dependent_MTases_sf"/>
</dbReference>
<comment type="caution">
    <text evidence="3">The sequence shown here is derived from an EMBL/GenBank/DDBJ whole genome shotgun (WGS) entry which is preliminary data.</text>
</comment>